<dbReference type="Gene3D" id="3.30.160.100">
    <property type="entry name" value="Ribosome hibernation promotion factor-like"/>
    <property type="match status" value="1"/>
</dbReference>
<keyword evidence="1 2" id="KW-0810">Translation regulation</keyword>
<dbReference type="NCBIfam" id="TIGR00741">
    <property type="entry name" value="yfiA"/>
    <property type="match status" value="1"/>
</dbReference>
<gene>
    <name evidence="2 4" type="primary">hpf</name>
    <name evidence="4" type="ORF">ACFO8Q_03330</name>
</gene>
<proteinExistence type="inferred from homology"/>
<dbReference type="Pfam" id="PF16321">
    <property type="entry name" value="Ribosom_S30AE_C"/>
    <property type="match status" value="1"/>
</dbReference>
<evidence type="ECO:0000256" key="1">
    <source>
        <dbReference type="ARBA" id="ARBA00022845"/>
    </source>
</evidence>
<keyword evidence="2" id="KW-0963">Cytoplasm</keyword>
<dbReference type="InterPro" id="IPR003489">
    <property type="entry name" value="RHF/RaiA"/>
</dbReference>
<evidence type="ECO:0000313" key="5">
    <source>
        <dbReference type="Proteomes" id="UP001596002"/>
    </source>
</evidence>
<evidence type="ECO:0000256" key="2">
    <source>
        <dbReference type="HAMAP-Rule" id="MF_00839"/>
    </source>
</evidence>
<dbReference type="InterPro" id="IPR036567">
    <property type="entry name" value="RHF-like"/>
</dbReference>
<feature type="domain" description="Sigma 54 modulation/S30EA ribosomal protein C-terminal" evidence="3">
    <location>
        <begin position="124"/>
        <end position="178"/>
    </location>
</feature>
<dbReference type="CDD" id="cd00552">
    <property type="entry name" value="RaiA"/>
    <property type="match status" value="1"/>
</dbReference>
<comment type="caution">
    <text evidence="4">The sequence shown here is derived from an EMBL/GenBank/DDBJ whole genome shotgun (WGS) entry which is preliminary data.</text>
</comment>
<dbReference type="EMBL" id="JBHSHC010000017">
    <property type="protein sequence ID" value="MFC4766430.1"/>
    <property type="molecule type" value="Genomic_DNA"/>
</dbReference>
<organism evidence="4 5">
    <name type="scientific">Effusibacillus consociatus</name>
    <dbReference type="NCBI Taxonomy" id="1117041"/>
    <lineage>
        <taxon>Bacteria</taxon>
        <taxon>Bacillati</taxon>
        <taxon>Bacillota</taxon>
        <taxon>Bacilli</taxon>
        <taxon>Bacillales</taxon>
        <taxon>Alicyclobacillaceae</taxon>
        <taxon>Effusibacillus</taxon>
    </lineage>
</organism>
<dbReference type="Pfam" id="PF02482">
    <property type="entry name" value="Ribosomal_S30AE"/>
    <property type="match status" value="1"/>
</dbReference>
<keyword evidence="5" id="KW-1185">Reference proteome</keyword>
<dbReference type="InterPro" id="IPR038416">
    <property type="entry name" value="Ribosom_S30AE_C_sf"/>
</dbReference>
<name>A0ABV9Q189_9BACL</name>
<dbReference type="Gene3D" id="3.30.505.50">
    <property type="entry name" value="Sigma 54 modulation/S30EA ribosomal protein, C-terminal domain"/>
    <property type="match status" value="1"/>
</dbReference>
<dbReference type="InterPro" id="IPR034694">
    <property type="entry name" value="HPF_long/plastid"/>
</dbReference>
<comment type="similarity">
    <text evidence="2">Belongs to the HPF/YfiA ribosome-associated protein family. Long HPF subfamily.</text>
</comment>
<dbReference type="PANTHER" id="PTHR33231">
    <property type="entry name" value="30S RIBOSOMAL PROTEIN"/>
    <property type="match status" value="1"/>
</dbReference>
<dbReference type="InterPro" id="IPR050574">
    <property type="entry name" value="HPF/YfiA_ribosome-assoc"/>
</dbReference>
<evidence type="ECO:0000259" key="3">
    <source>
        <dbReference type="Pfam" id="PF16321"/>
    </source>
</evidence>
<dbReference type="Proteomes" id="UP001596002">
    <property type="component" value="Unassembled WGS sequence"/>
</dbReference>
<accession>A0ABV9Q189</accession>
<dbReference type="InterPro" id="IPR032528">
    <property type="entry name" value="Ribosom_S30AE_C"/>
</dbReference>
<reference evidence="5" key="1">
    <citation type="journal article" date="2019" name="Int. J. Syst. Evol. Microbiol.">
        <title>The Global Catalogue of Microorganisms (GCM) 10K type strain sequencing project: providing services to taxonomists for standard genome sequencing and annotation.</title>
        <authorList>
            <consortium name="The Broad Institute Genomics Platform"/>
            <consortium name="The Broad Institute Genome Sequencing Center for Infectious Disease"/>
            <person name="Wu L."/>
            <person name="Ma J."/>
        </authorList>
    </citation>
    <scope>NUCLEOTIDE SEQUENCE [LARGE SCALE GENOMIC DNA]</scope>
    <source>
        <strain evidence="5">WYCCWR 12678</strain>
    </source>
</reference>
<dbReference type="SUPFAM" id="SSF69754">
    <property type="entry name" value="Ribosome binding protein Y (YfiA homologue)"/>
    <property type="match status" value="1"/>
</dbReference>
<comment type="function">
    <text evidence="2">Required for dimerization of active 70S ribosomes into 100S ribosomes in stationary phase; 100S ribosomes are translationally inactive and sometimes present during exponential growth.</text>
</comment>
<sequence length="183" mass="21002">MKIQLRGEHLSITDALRDYVEKKIGRLEKYFDTPPVQAVQVTLSVVRDSHNVEVTMPLNGIMVRAEERSPDMYASIDLVAEKLEAQIRKHKTKLNRRFREEGIRTLFQENGAAATVAVEDEIDEGEIVRVKKFAFKPMTPEEAVMQMDLLGHDFFVFANAETEEVNVVYKRNDGNYGLIEPEF</sequence>
<dbReference type="HAMAP" id="MF_00839">
    <property type="entry name" value="HPF"/>
    <property type="match status" value="1"/>
</dbReference>
<dbReference type="PANTHER" id="PTHR33231:SF1">
    <property type="entry name" value="30S RIBOSOMAL PROTEIN"/>
    <property type="match status" value="1"/>
</dbReference>
<evidence type="ECO:0000313" key="4">
    <source>
        <dbReference type="EMBL" id="MFC4766430.1"/>
    </source>
</evidence>
<dbReference type="RefSeq" id="WP_380024282.1">
    <property type="nucleotide sequence ID" value="NZ_JBHSHC010000017.1"/>
</dbReference>
<comment type="subunit">
    <text evidence="2">Interacts with 100S ribosomes.</text>
</comment>
<protein>
    <recommendedName>
        <fullName evidence="2">Ribosome hibernation promoting factor</fullName>
        <shortName evidence="2">HPF</shortName>
    </recommendedName>
</protein>
<comment type="subcellular location">
    <subcellularLocation>
        <location evidence="2">Cytoplasm</location>
    </subcellularLocation>
</comment>